<comment type="subcellular location">
    <subcellularLocation>
        <location evidence="1">Cell membrane</location>
        <topology evidence="1">Single-pass membrane protein</topology>
    </subcellularLocation>
</comment>
<evidence type="ECO:0000256" key="4">
    <source>
        <dbReference type="ARBA" id="ARBA00022448"/>
    </source>
</evidence>
<evidence type="ECO:0000256" key="11">
    <source>
        <dbReference type="SAM" id="Phobius"/>
    </source>
</evidence>
<evidence type="ECO:0000313" key="13">
    <source>
        <dbReference type="Proteomes" id="UP000704068"/>
    </source>
</evidence>
<organism evidence="12 13">
    <name type="scientific">Alloprevotella tannerae</name>
    <dbReference type="NCBI Taxonomy" id="76122"/>
    <lineage>
        <taxon>Bacteria</taxon>
        <taxon>Pseudomonadati</taxon>
        <taxon>Bacteroidota</taxon>
        <taxon>Bacteroidia</taxon>
        <taxon>Bacteroidales</taxon>
        <taxon>Prevotellaceae</taxon>
        <taxon>Alloprevotella</taxon>
    </lineage>
</organism>
<keyword evidence="9" id="KW-0811">Translocation</keyword>
<name>A0A929WZJ2_9BACT</name>
<dbReference type="PRINTS" id="PR01853">
    <property type="entry name" value="YAJCTRNLCASE"/>
</dbReference>
<accession>A0A929WZJ2</accession>
<dbReference type="EMBL" id="JABZGR010000004">
    <property type="protein sequence ID" value="MBF0969896.1"/>
    <property type="molecule type" value="Genomic_DNA"/>
</dbReference>
<dbReference type="AlphaFoldDB" id="A0A929WZJ2"/>
<keyword evidence="10 11" id="KW-0472">Membrane</keyword>
<gene>
    <name evidence="12" type="primary">yajC</name>
    <name evidence="12" type="ORF">HXK21_02480</name>
</gene>
<keyword evidence="6 11" id="KW-0812">Transmembrane</keyword>
<dbReference type="Proteomes" id="UP000704068">
    <property type="component" value="Unassembled WGS sequence"/>
</dbReference>
<keyword evidence="8 11" id="KW-1133">Transmembrane helix</keyword>
<dbReference type="GeneID" id="84575844"/>
<dbReference type="Pfam" id="PF02699">
    <property type="entry name" value="YajC"/>
    <property type="match status" value="1"/>
</dbReference>
<evidence type="ECO:0000256" key="2">
    <source>
        <dbReference type="ARBA" id="ARBA00006742"/>
    </source>
</evidence>
<dbReference type="NCBIfam" id="TIGR00739">
    <property type="entry name" value="yajC"/>
    <property type="match status" value="1"/>
</dbReference>
<dbReference type="PANTHER" id="PTHR33909">
    <property type="entry name" value="SEC TRANSLOCON ACCESSORY COMPLEX SUBUNIT YAJC"/>
    <property type="match status" value="1"/>
</dbReference>
<dbReference type="InterPro" id="IPR003849">
    <property type="entry name" value="Preprotein_translocase_YajC"/>
</dbReference>
<evidence type="ECO:0000313" key="12">
    <source>
        <dbReference type="EMBL" id="MBF0969896.1"/>
    </source>
</evidence>
<dbReference type="GO" id="GO:0015031">
    <property type="term" value="P:protein transport"/>
    <property type="evidence" value="ECO:0007669"/>
    <property type="project" value="UniProtKB-KW"/>
</dbReference>
<comment type="caution">
    <text evidence="12">The sequence shown here is derived from an EMBL/GenBank/DDBJ whole genome shotgun (WGS) entry which is preliminary data.</text>
</comment>
<proteinExistence type="inferred from homology"/>
<comment type="similarity">
    <text evidence="2">Belongs to the YajC family.</text>
</comment>
<evidence type="ECO:0000256" key="5">
    <source>
        <dbReference type="ARBA" id="ARBA00022475"/>
    </source>
</evidence>
<evidence type="ECO:0000256" key="7">
    <source>
        <dbReference type="ARBA" id="ARBA00022927"/>
    </source>
</evidence>
<evidence type="ECO:0000256" key="1">
    <source>
        <dbReference type="ARBA" id="ARBA00004162"/>
    </source>
</evidence>
<dbReference type="SMART" id="SM01323">
    <property type="entry name" value="YajC"/>
    <property type="match status" value="1"/>
</dbReference>
<reference evidence="12" key="1">
    <citation type="submission" date="2020-04" db="EMBL/GenBank/DDBJ databases">
        <title>Deep metagenomics examines the oral microbiome during advanced dental caries in children, revealing novel taxa and co-occurrences with host molecules.</title>
        <authorList>
            <person name="Baker J.L."/>
            <person name="Morton J.T."/>
            <person name="Dinis M."/>
            <person name="Alvarez R."/>
            <person name="Tran N.C."/>
            <person name="Knight R."/>
            <person name="Edlund A."/>
        </authorList>
    </citation>
    <scope>NUCLEOTIDE SEQUENCE</scope>
    <source>
        <strain evidence="12">JCVI_34_bin.1</strain>
    </source>
</reference>
<feature type="transmembrane region" description="Helical" evidence="11">
    <location>
        <begin position="15"/>
        <end position="34"/>
    </location>
</feature>
<keyword evidence="7" id="KW-0653">Protein transport</keyword>
<dbReference type="GO" id="GO:0005886">
    <property type="term" value="C:plasma membrane"/>
    <property type="evidence" value="ECO:0007669"/>
    <property type="project" value="UniProtKB-SubCell"/>
</dbReference>
<keyword evidence="4" id="KW-0813">Transport</keyword>
<sequence>MNFIPLAAAQPQGGGIQMIVMLVGLFAIVYFFMIRPQNKKQKEIQKFRNALEVGQDVITIGGIHGTIKRIEDNDIITLSVSTGVEIKFDRSAIMPKGQPK</sequence>
<evidence type="ECO:0000256" key="3">
    <source>
        <dbReference type="ARBA" id="ARBA00014962"/>
    </source>
</evidence>
<keyword evidence="5" id="KW-1003">Cell membrane</keyword>
<dbReference type="PANTHER" id="PTHR33909:SF1">
    <property type="entry name" value="SEC TRANSLOCON ACCESSORY COMPLEX SUBUNIT YAJC"/>
    <property type="match status" value="1"/>
</dbReference>
<dbReference type="RefSeq" id="WP_006254426.1">
    <property type="nucleotide sequence ID" value="NZ_CAJPOW010000002.1"/>
</dbReference>
<evidence type="ECO:0000256" key="8">
    <source>
        <dbReference type="ARBA" id="ARBA00022989"/>
    </source>
</evidence>
<protein>
    <recommendedName>
        <fullName evidence="3">Sec translocon accessory complex subunit YajC</fullName>
    </recommendedName>
</protein>
<evidence type="ECO:0000256" key="6">
    <source>
        <dbReference type="ARBA" id="ARBA00022692"/>
    </source>
</evidence>
<evidence type="ECO:0000256" key="9">
    <source>
        <dbReference type="ARBA" id="ARBA00023010"/>
    </source>
</evidence>
<evidence type="ECO:0000256" key="10">
    <source>
        <dbReference type="ARBA" id="ARBA00023136"/>
    </source>
</evidence>